<keyword evidence="2" id="KW-0732">Signal</keyword>
<keyword evidence="4" id="KW-1185">Reference proteome</keyword>
<reference evidence="4" key="1">
    <citation type="journal article" date="2019" name="Int. J. Syst. Evol. Microbiol.">
        <title>The Global Catalogue of Microorganisms (GCM) 10K type strain sequencing project: providing services to taxonomists for standard genome sequencing and annotation.</title>
        <authorList>
            <consortium name="The Broad Institute Genomics Platform"/>
            <consortium name="The Broad Institute Genome Sequencing Center for Infectious Disease"/>
            <person name="Wu L."/>
            <person name="Ma J."/>
        </authorList>
    </citation>
    <scope>NUCLEOTIDE SEQUENCE [LARGE SCALE GENOMIC DNA]</scope>
    <source>
        <strain evidence="4">CGMCC 4.7357</strain>
    </source>
</reference>
<organism evidence="3 4">
    <name type="scientific">Falsiporphyromonas endometrii</name>
    <dbReference type="NCBI Taxonomy" id="1387297"/>
    <lineage>
        <taxon>Bacteria</taxon>
        <taxon>Pseudomonadati</taxon>
        <taxon>Bacteroidota</taxon>
        <taxon>Bacteroidia</taxon>
        <taxon>Bacteroidales</taxon>
        <taxon>Porphyromonadaceae</taxon>
        <taxon>Falsiporphyromonas</taxon>
    </lineage>
</organism>
<dbReference type="RefSeq" id="WP_380079424.1">
    <property type="nucleotide sequence ID" value="NZ_JBHSGO010000197.1"/>
</dbReference>
<name>A0ABV9K8W3_9PORP</name>
<dbReference type="EC" id="3.4.-.-" evidence="1"/>
<gene>
    <name evidence="3" type="ORF">ACFO3G_07275</name>
</gene>
<sequence>MKHLSISLLVLIALCQSLYAQDDDNPRPWRSPESCTSIMVGRNATVDGSVITSHTCDAWYRTWVSMRPAQKFDRDTTEIIYSGRMHTEYPNDQTGLKVKGTIPQAKVTYKFLDTAYPSINEKQLAMGETTISGRKELVNSNGMFYIEELQRVALERCSTAREAIKLIASLIEKYGYADWGECLTIADPQEVWQMEIFGEGKKKIGGVWAAQRIPDDHVGVSANISRIGKLLDDPNYFMCSKNVKSVAKSLGLWNGKEPFVFWKAYGDVKKAYMAREFFVLNHFAPSLGLKFDDREEMPFSVKAEKKVSVQDVMAMFRETYAGTDLDMTKDLKVAVKDKKTGKIDTIISPAASPWMSRDEQNMINAVKKDAVVFNRPIAVAFCAYSSIIQLRSWLPDEIGGVVWFGFDNPAESPRIPIFLGCTDLPDSFKICGQHYFREDAAVWPFRRANKLATVRWGRNKDMIQHSVLRFEEKGMRELPWVEAQYKRIASEKGKEAATEFLNNYTADFAGAAMLRWKEMGNKLWSRYQMGF</sequence>
<dbReference type="PANTHER" id="PTHR12994:SF17">
    <property type="entry name" value="LD30995P"/>
    <property type="match status" value="1"/>
</dbReference>
<dbReference type="Proteomes" id="UP001596020">
    <property type="component" value="Unassembled WGS sequence"/>
</dbReference>
<evidence type="ECO:0000256" key="1">
    <source>
        <dbReference type="RuleBase" id="RU364089"/>
    </source>
</evidence>
<evidence type="ECO:0000313" key="4">
    <source>
        <dbReference type="Proteomes" id="UP001596020"/>
    </source>
</evidence>
<keyword evidence="1" id="KW-0224">Dipeptidase</keyword>
<feature type="chain" id="PRO_5045652994" description="Dipeptidase" evidence="2">
    <location>
        <begin position="21"/>
        <end position="531"/>
    </location>
</feature>
<dbReference type="Pfam" id="PF03577">
    <property type="entry name" value="Peptidase_C69"/>
    <property type="match status" value="1"/>
</dbReference>
<dbReference type="EMBL" id="JBHSGO010000197">
    <property type="protein sequence ID" value="MFC4666395.1"/>
    <property type="molecule type" value="Genomic_DNA"/>
</dbReference>
<protein>
    <recommendedName>
        <fullName evidence="1">Dipeptidase</fullName>
        <ecNumber evidence="1">3.4.-.-</ecNumber>
    </recommendedName>
</protein>
<evidence type="ECO:0000256" key="2">
    <source>
        <dbReference type="SAM" id="SignalP"/>
    </source>
</evidence>
<keyword evidence="1" id="KW-0645">Protease</keyword>
<dbReference type="Gene3D" id="3.60.60.10">
    <property type="entry name" value="Penicillin V Acylase, Chain A"/>
    <property type="match status" value="1"/>
</dbReference>
<accession>A0ABV9K8W3</accession>
<comment type="similarity">
    <text evidence="1">Belongs to the peptidase C69 family.</text>
</comment>
<proteinExistence type="inferred from homology"/>
<dbReference type="PANTHER" id="PTHR12994">
    <property type="entry name" value="SECERNIN"/>
    <property type="match status" value="1"/>
</dbReference>
<dbReference type="InterPro" id="IPR005322">
    <property type="entry name" value="Peptidase_C69"/>
</dbReference>
<feature type="signal peptide" evidence="2">
    <location>
        <begin position="1"/>
        <end position="20"/>
    </location>
</feature>
<comment type="caution">
    <text evidence="3">The sequence shown here is derived from an EMBL/GenBank/DDBJ whole genome shotgun (WGS) entry which is preliminary data.</text>
</comment>
<comment type="catalytic activity">
    <reaction evidence="1">
        <text>an L-aminoacyl-L-amino acid + H2O = 2 an L-alpha-amino acid</text>
        <dbReference type="Rhea" id="RHEA:48940"/>
        <dbReference type="ChEBI" id="CHEBI:15377"/>
        <dbReference type="ChEBI" id="CHEBI:59869"/>
        <dbReference type="ChEBI" id="CHEBI:77460"/>
    </reaction>
</comment>
<evidence type="ECO:0000313" key="3">
    <source>
        <dbReference type="EMBL" id="MFC4666395.1"/>
    </source>
</evidence>
<keyword evidence="1" id="KW-0378">Hydrolase</keyword>